<dbReference type="GO" id="GO:0043171">
    <property type="term" value="P:peptide catabolic process"/>
    <property type="evidence" value="ECO:0007669"/>
    <property type="project" value="TreeGrafter"/>
</dbReference>
<dbReference type="SUPFAM" id="SSF55486">
    <property type="entry name" value="Metalloproteases ('zincins'), catalytic domain"/>
    <property type="match status" value="1"/>
</dbReference>
<dbReference type="GO" id="GO:0042277">
    <property type="term" value="F:peptide binding"/>
    <property type="evidence" value="ECO:0007669"/>
    <property type="project" value="TreeGrafter"/>
</dbReference>
<feature type="binding site" evidence="10">
    <location>
        <position position="348"/>
    </location>
    <ligand>
        <name>Zn(2+)</name>
        <dbReference type="ChEBI" id="CHEBI:29105"/>
        <note>catalytic</note>
    </ligand>
</feature>
<comment type="cofactor">
    <cofactor evidence="10 12">
        <name>Zn(2+)</name>
        <dbReference type="ChEBI" id="CHEBI:29105"/>
    </cofactor>
    <text evidence="10 12">Binds 1 zinc ion per subunit.</text>
</comment>
<dbReference type="InterPro" id="IPR050344">
    <property type="entry name" value="Peptidase_M1_aminopeptidases"/>
</dbReference>
<dbReference type="Pfam" id="PF01433">
    <property type="entry name" value="Peptidase_M1"/>
    <property type="match status" value="1"/>
</dbReference>
<comment type="catalytic activity">
    <reaction evidence="1">
        <text>Release of an N-terminal amino acid, Xaa-|-Yaa- from a peptide, amide or arylamide. Xaa is preferably Ala, but may be most amino acids including Pro (slow action). When a terminal hydrophobic residue is followed by a prolyl residue, the two may be released as an intact Xaa-Pro dipeptide.</text>
        <dbReference type="EC" id="3.4.11.2"/>
    </reaction>
</comment>
<dbReference type="EMBL" id="JACIJI010000002">
    <property type="protein sequence ID" value="MBB5718913.1"/>
    <property type="molecule type" value="Genomic_DNA"/>
</dbReference>
<dbReference type="GO" id="GO:0005615">
    <property type="term" value="C:extracellular space"/>
    <property type="evidence" value="ECO:0007669"/>
    <property type="project" value="TreeGrafter"/>
</dbReference>
<evidence type="ECO:0000256" key="4">
    <source>
        <dbReference type="ARBA" id="ARBA00022670"/>
    </source>
</evidence>
<dbReference type="GO" id="GO:0006508">
    <property type="term" value="P:proteolysis"/>
    <property type="evidence" value="ECO:0007669"/>
    <property type="project" value="UniProtKB-KW"/>
</dbReference>
<reference evidence="17 18" key="1">
    <citation type="submission" date="2020-08" db="EMBL/GenBank/DDBJ databases">
        <title>Genomic Encyclopedia of Type Strains, Phase IV (KMG-IV): sequencing the most valuable type-strain genomes for metagenomic binning, comparative biology and taxonomic classification.</title>
        <authorList>
            <person name="Goeker M."/>
        </authorList>
    </citation>
    <scope>NUCLEOTIDE SEQUENCE [LARGE SCALE GENOMIC DNA]</scope>
    <source>
        <strain evidence="17 18">DSM 27203</strain>
    </source>
</reference>
<comment type="similarity">
    <text evidence="2 12">Belongs to the peptidase M1 family.</text>
</comment>
<feature type="binding site" evidence="10">
    <location>
        <position position="329"/>
    </location>
    <ligand>
        <name>Zn(2+)</name>
        <dbReference type="ChEBI" id="CHEBI:29105"/>
        <note>catalytic</note>
    </ligand>
</feature>
<feature type="chain" id="PRO_5032545425" description="Aminopeptidase" evidence="13">
    <location>
        <begin position="23"/>
        <end position="877"/>
    </location>
</feature>
<feature type="active site" description="Proton acceptor" evidence="9">
    <location>
        <position position="326"/>
    </location>
</feature>
<sequence>MRPALLSAFAFLLATAPMAAHAQTAQTLPTGKLPDTAAPTAYRLSLTILPSQQRFSGHTSIDVDVKRTTTMLYMHGRDLKVSKATAIIGGQTFPVSFKQLTPLGLARLDFGRRVQPGKVTLNFTYTAPFGTGAAGLYHVKVGDQWYSWTQFESIDARAAFPSFDEPGFKTPFTVSLTTKPGFTAVSNAPQVSTKQDGALVTHIFEPTKPLPTYLVAFVVGPFATAKTEAAPTPERKEPLPVGIVGTQANKDKLEFAKENTGKIVDLLEKYFGEAFPFPKLDQIGSPIMGGAMENAGADIYGDNILFLGPDASTAQKQEFGMVVAHELSHQWFGDLVTPKWWDDIWLNESFANWMGYRIGNEWRPDLNIGINAKAEAFSAMQLDALKAGRPIHGKITHDADINSAFDQITYGKGGQVVAMIAAYMGDKKFQAGVRLHLKRHAYGNASTDDFFKSLADAAGDPRVLAAMKSFVDQQGVPVVTLRRDGNKLTATQARYHYLGSTLKPESWGIPLCIRQGDQRNCTLMDKQQMNITLPGTGAIMPNAGGTGYYRFDLDPTDWQALIATAPKLVPGEALALDDSAWADFYAGKGTVQRLVTLTREMAQNPDSNAAIDNGLRFARIAGQGIVPDSAMPAYHRMIERIYGPLLKQLGFDPKPGAFSDDSPDRQKLRQAVVALMISGAKDDALRGQIVQATQAYLEGQTDAIDESYLGAGLGVLIEQKGLDFAKSLADRALSSDDSEFRSTALAAIGNSGNPEIAKWLINDFSDPRLRKTEMLDLIGGIARSSQTRQLALDYLSTNFDTIARNAGIFAAIRIPSLFAGACSMQQADTLDEKLRPKVQAANVGMLGFDRTVEAIRVCARVKAARAQEVGQALNAAE</sequence>
<name>A0A840YZ41_9SPHN</name>
<evidence type="ECO:0000313" key="17">
    <source>
        <dbReference type="EMBL" id="MBB5718913.1"/>
    </source>
</evidence>
<dbReference type="Proteomes" id="UP000554342">
    <property type="component" value="Unassembled WGS sequence"/>
</dbReference>
<dbReference type="PANTHER" id="PTHR11533:SF174">
    <property type="entry name" value="PUROMYCIN-SENSITIVE AMINOPEPTIDASE-RELATED"/>
    <property type="match status" value="1"/>
</dbReference>
<dbReference type="Pfam" id="PF11838">
    <property type="entry name" value="ERAP1_C"/>
    <property type="match status" value="1"/>
</dbReference>
<gene>
    <name evidence="17" type="ORF">FHR23_001836</name>
</gene>
<evidence type="ECO:0000256" key="9">
    <source>
        <dbReference type="PIRSR" id="PIRSR634016-1"/>
    </source>
</evidence>
<keyword evidence="7 10" id="KW-0862">Zinc</keyword>
<dbReference type="GO" id="GO:0016020">
    <property type="term" value="C:membrane"/>
    <property type="evidence" value="ECO:0007669"/>
    <property type="project" value="TreeGrafter"/>
</dbReference>
<keyword evidence="18" id="KW-1185">Reference proteome</keyword>
<feature type="site" description="Transition state stabilizer" evidence="11">
    <location>
        <position position="410"/>
    </location>
</feature>
<evidence type="ECO:0000256" key="12">
    <source>
        <dbReference type="RuleBase" id="RU364040"/>
    </source>
</evidence>
<keyword evidence="13" id="KW-0732">Signal</keyword>
<dbReference type="SUPFAM" id="SSF63737">
    <property type="entry name" value="Leukotriene A4 hydrolase N-terminal domain"/>
    <property type="match status" value="1"/>
</dbReference>
<dbReference type="PRINTS" id="PR00756">
    <property type="entry name" value="ALADIPTASE"/>
</dbReference>
<dbReference type="InterPro" id="IPR027268">
    <property type="entry name" value="Peptidase_M4/M1_CTD_sf"/>
</dbReference>
<accession>A0A840YZ41</accession>
<dbReference type="GO" id="GO:0016285">
    <property type="term" value="F:alanyl aminopeptidase activity"/>
    <property type="evidence" value="ECO:0007669"/>
    <property type="project" value="UniProtKB-EC"/>
</dbReference>
<dbReference type="EC" id="3.4.11.-" evidence="12"/>
<dbReference type="InterPro" id="IPR042097">
    <property type="entry name" value="Aminopeptidase_N-like_N_sf"/>
</dbReference>
<keyword evidence="5 10" id="KW-0479">Metal-binding</keyword>
<proteinExistence type="inferred from homology"/>
<dbReference type="AlphaFoldDB" id="A0A840YZ41"/>
<feature type="domain" description="ERAP1-like C-terminal" evidence="15">
    <location>
        <begin position="539"/>
        <end position="852"/>
    </location>
</feature>
<keyword evidence="8 12" id="KW-0482">Metalloprotease</keyword>
<evidence type="ECO:0000256" key="1">
    <source>
        <dbReference type="ARBA" id="ARBA00000098"/>
    </source>
</evidence>
<dbReference type="RefSeq" id="WP_343043083.1">
    <property type="nucleotide sequence ID" value="NZ_BAABIF010000013.1"/>
</dbReference>
<evidence type="ECO:0000259" key="16">
    <source>
        <dbReference type="Pfam" id="PF17900"/>
    </source>
</evidence>
<evidence type="ECO:0000256" key="10">
    <source>
        <dbReference type="PIRSR" id="PIRSR634016-3"/>
    </source>
</evidence>
<evidence type="ECO:0000259" key="15">
    <source>
        <dbReference type="Pfam" id="PF11838"/>
    </source>
</evidence>
<dbReference type="Gene3D" id="2.60.40.1730">
    <property type="entry name" value="tricorn interacting facor f3 domain"/>
    <property type="match status" value="1"/>
</dbReference>
<evidence type="ECO:0000256" key="3">
    <source>
        <dbReference type="ARBA" id="ARBA00022438"/>
    </source>
</evidence>
<feature type="binding site" evidence="10">
    <location>
        <position position="325"/>
    </location>
    <ligand>
        <name>Zn(2+)</name>
        <dbReference type="ChEBI" id="CHEBI:29105"/>
        <note>catalytic</note>
    </ligand>
</feature>
<dbReference type="InterPro" id="IPR001930">
    <property type="entry name" value="Peptidase_M1"/>
</dbReference>
<dbReference type="FunFam" id="1.10.390.10:FF:000006">
    <property type="entry name" value="Puromycin-sensitive aminopeptidase"/>
    <property type="match status" value="1"/>
</dbReference>
<dbReference type="InterPro" id="IPR024571">
    <property type="entry name" value="ERAP1-like_C_dom"/>
</dbReference>
<evidence type="ECO:0000256" key="11">
    <source>
        <dbReference type="PIRSR" id="PIRSR634016-4"/>
    </source>
</evidence>
<evidence type="ECO:0000259" key="14">
    <source>
        <dbReference type="Pfam" id="PF01433"/>
    </source>
</evidence>
<dbReference type="InterPro" id="IPR034016">
    <property type="entry name" value="M1_APN-typ"/>
</dbReference>
<dbReference type="Pfam" id="PF17900">
    <property type="entry name" value="Peptidase_M1_N"/>
    <property type="match status" value="1"/>
</dbReference>
<keyword evidence="3 12" id="KW-0031">Aminopeptidase</keyword>
<evidence type="ECO:0000256" key="5">
    <source>
        <dbReference type="ARBA" id="ARBA00022723"/>
    </source>
</evidence>
<dbReference type="GO" id="GO:0070006">
    <property type="term" value="F:metalloaminopeptidase activity"/>
    <property type="evidence" value="ECO:0007669"/>
    <property type="project" value="TreeGrafter"/>
</dbReference>
<dbReference type="InterPro" id="IPR045357">
    <property type="entry name" value="Aminopeptidase_N-like_N"/>
</dbReference>
<organism evidence="17 18">
    <name type="scientific">Stakelama sediminis</name>
    <dbReference type="NCBI Taxonomy" id="463200"/>
    <lineage>
        <taxon>Bacteria</taxon>
        <taxon>Pseudomonadati</taxon>
        <taxon>Pseudomonadota</taxon>
        <taxon>Alphaproteobacteria</taxon>
        <taxon>Sphingomonadales</taxon>
        <taxon>Sphingomonadaceae</taxon>
        <taxon>Stakelama</taxon>
    </lineage>
</organism>
<dbReference type="Gene3D" id="1.25.50.20">
    <property type="match status" value="1"/>
</dbReference>
<evidence type="ECO:0000256" key="8">
    <source>
        <dbReference type="ARBA" id="ARBA00023049"/>
    </source>
</evidence>
<dbReference type="CDD" id="cd09601">
    <property type="entry name" value="M1_APN-Q_like"/>
    <property type="match status" value="1"/>
</dbReference>
<feature type="domain" description="Aminopeptidase N-like N-terminal" evidence="16">
    <location>
        <begin position="39"/>
        <end position="214"/>
    </location>
</feature>
<dbReference type="InterPro" id="IPR014782">
    <property type="entry name" value="Peptidase_M1_dom"/>
</dbReference>
<dbReference type="GO" id="GO:0005737">
    <property type="term" value="C:cytoplasm"/>
    <property type="evidence" value="ECO:0007669"/>
    <property type="project" value="TreeGrafter"/>
</dbReference>
<evidence type="ECO:0000256" key="2">
    <source>
        <dbReference type="ARBA" id="ARBA00010136"/>
    </source>
</evidence>
<protein>
    <recommendedName>
        <fullName evidence="12">Aminopeptidase</fullName>
        <ecNumber evidence="12">3.4.11.-</ecNumber>
    </recommendedName>
</protein>
<evidence type="ECO:0000256" key="7">
    <source>
        <dbReference type="ARBA" id="ARBA00022833"/>
    </source>
</evidence>
<evidence type="ECO:0000256" key="6">
    <source>
        <dbReference type="ARBA" id="ARBA00022801"/>
    </source>
</evidence>
<comment type="caution">
    <text evidence="17">The sequence shown here is derived from an EMBL/GenBank/DDBJ whole genome shotgun (WGS) entry which is preliminary data.</text>
</comment>
<evidence type="ECO:0000256" key="13">
    <source>
        <dbReference type="SAM" id="SignalP"/>
    </source>
</evidence>
<feature type="signal peptide" evidence="13">
    <location>
        <begin position="1"/>
        <end position="22"/>
    </location>
</feature>
<keyword evidence="6 12" id="KW-0378">Hydrolase</keyword>
<dbReference type="PANTHER" id="PTHR11533">
    <property type="entry name" value="PROTEASE M1 ZINC METALLOPROTEASE"/>
    <property type="match status" value="1"/>
</dbReference>
<dbReference type="Gene3D" id="1.10.390.10">
    <property type="entry name" value="Neutral Protease Domain 2"/>
    <property type="match status" value="1"/>
</dbReference>
<evidence type="ECO:0000313" key="18">
    <source>
        <dbReference type="Proteomes" id="UP000554342"/>
    </source>
</evidence>
<dbReference type="Gene3D" id="2.60.40.1910">
    <property type="match status" value="1"/>
</dbReference>
<dbReference type="GO" id="GO:0008270">
    <property type="term" value="F:zinc ion binding"/>
    <property type="evidence" value="ECO:0007669"/>
    <property type="project" value="UniProtKB-UniRule"/>
</dbReference>
<keyword evidence="4 12" id="KW-0645">Protease</keyword>
<feature type="domain" description="Peptidase M1 membrane alanine aminopeptidase" evidence="14">
    <location>
        <begin position="255"/>
        <end position="467"/>
    </location>
</feature>